<evidence type="ECO:0000256" key="2">
    <source>
        <dbReference type="SAM" id="Phobius"/>
    </source>
</evidence>
<evidence type="ECO:0000313" key="4">
    <source>
        <dbReference type="EMBL" id="MCO6047223.1"/>
    </source>
</evidence>
<organism evidence="4 5">
    <name type="scientific">Aeoliella straminimaris</name>
    <dbReference type="NCBI Taxonomy" id="2954799"/>
    <lineage>
        <taxon>Bacteria</taxon>
        <taxon>Pseudomonadati</taxon>
        <taxon>Planctomycetota</taxon>
        <taxon>Planctomycetia</taxon>
        <taxon>Pirellulales</taxon>
        <taxon>Lacipirellulaceae</taxon>
        <taxon>Aeoliella</taxon>
    </lineage>
</organism>
<feature type="signal peptide" evidence="3">
    <location>
        <begin position="1"/>
        <end position="24"/>
    </location>
</feature>
<keyword evidence="2" id="KW-1133">Transmembrane helix</keyword>
<dbReference type="RefSeq" id="WP_252855332.1">
    <property type="nucleotide sequence ID" value="NZ_JAMXLR010000090.1"/>
</dbReference>
<gene>
    <name evidence="4" type="ORF">NG895_25265</name>
</gene>
<proteinExistence type="predicted"/>
<name>A0A9X2FFD8_9BACT</name>
<accession>A0A9X2FFD8</accession>
<evidence type="ECO:0000256" key="3">
    <source>
        <dbReference type="SAM" id="SignalP"/>
    </source>
</evidence>
<keyword evidence="5" id="KW-1185">Reference proteome</keyword>
<evidence type="ECO:0008006" key="6">
    <source>
        <dbReference type="Google" id="ProtNLM"/>
    </source>
</evidence>
<feature type="compositionally biased region" description="Low complexity" evidence="1">
    <location>
        <begin position="476"/>
        <end position="487"/>
    </location>
</feature>
<keyword evidence="2" id="KW-0472">Membrane</keyword>
<dbReference type="AlphaFoldDB" id="A0A9X2FFD8"/>
<keyword evidence="2" id="KW-0812">Transmembrane</keyword>
<protein>
    <recommendedName>
        <fullName evidence="6">HEAT repeat domain-containing protein</fullName>
    </recommendedName>
</protein>
<comment type="caution">
    <text evidence="4">The sequence shown here is derived from an EMBL/GenBank/DDBJ whole genome shotgun (WGS) entry which is preliminary data.</text>
</comment>
<feature type="compositionally biased region" description="Low complexity" evidence="1">
    <location>
        <begin position="497"/>
        <end position="534"/>
    </location>
</feature>
<feature type="transmembrane region" description="Helical" evidence="2">
    <location>
        <begin position="545"/>
        <end position="566"/>
    </location>
</feature>
<evidence type="ECO:0000256" key="1">
    <source>
        <dbReference type="SAM" id="MobiDB-lite"/>
    </source>
</evidence>
<sequence>MNRIPKIPLLLLSALSLITAPVLACPYCTVERATLAEEMDGSDVVVLAKLVEPTGDQGPGGVIDPETGKAKFHVEKVLLGEKLLNGADQMEAVFFGEPIQGQTYLIRGLGAEELDWTIPIPVSETAAKYVQEIRTLPEKGPERARYFYDYLEHEDPLLAQDSYDEFARTPYADVVAISDKIQRDQLWQWIEDPQVSPSRRSLYFVMLGIVGDDEDVAKLEQMMLADGRVLKATAEASAAMSLGLGGGITLPILPEMVAMQQRQKQLGFNAMVGCYLKLTGSEGLDRLDEEFLTDPSEDPTKVYGVLLALRFLAEETDEVSMDRLKESMRLVLEKPDFAEQAIRDLSRWQDWTVLDRLVTMFTEADPKTYVKEPIVAYLDQAAQQQGDVGQRATDALAKIEEMEPETVKRARSLMSFGFLGFARPGSRPADQAPPLNSPRDAQNSEELDKPESVEQLAESSPAVEDTIEETADTELVVAEPTEPATTEPEPETETTDDQTPADTQVAQDELAPSESEPAEASEPVVSEPVTSEAEVATLEEVPSPMLVMGIPLVAAAVMIGLVWLVLRGGN</sequence>
<dbReference type="Proteomes" id="UP001155241">
    <property type="component" value="Unassembled WGS sequence"/>
</dbReference>
<keyword evidence="3" id="KW-0732">Signal</keyword>
<dbReference type="EMBL" id="JAMXLR010000090">
    <property type="protein sequence ID" value="MCO6047223.1"/>
    <property type="molecule type" value="Genomic_DNA"/>
</dbReference>
<reference evidence="4" key="1">
    <citation type="submission" date="2022-06" db="EMBL/GenBank/DDBJ databases">
        <title>Aeoliella straminimaris, a novel planctomycete from sediments.</title>
        <authorList>
            <person name="Vitorino I.R."/>
            <person name="Lage O.M."/>
        </authorList>
    </citation>
    <scope>NUCLEOTIDE SEQUENCE</scope>
    <source>
        <strain evidence="4">ICT_H6.2</strain>
    </source>
</reference>
<feature type="region of interest" description="Disordered" evidence="1">
    <location>
        <begin position="424"/>
        <end position="534"/>
    </location>
</feature>
<evidence type="ECO:0000313" key="5">
    <source>
        <dbReference type="Proteomes" id="UP001155241"/>
    </source>
</evidence>
<feature type="chain" id="PRO_5040719113" description="HEAT repeat domain-containing protein" evidence="3">
    <location>
        <begin position="25"/>
        <end position="570"/>
    </location>
</feature>